<dbReference type="RefSeq" id="WP_092101823.1">
    <property type="nucleotide sequence ID" value="NZ_FOOT01000004.1"/>
</dbReference>
<organism evidence="1 2">
    <name type="scientific">Pontibacter chinhatensis</name>
    <dbReference type="NCBI Taxonomy" id="1436961"/>
    <lineage>
        <taxon>Bacteria</taxon>
        <taxon>Pseudomonadati</taxon>
        <taxon>Bacteroidota</taxon>
        <taxon>Cytophagia</taxon>
        <taxon>Cytophagales</taxon>
        <taxon>Hymenobacteraceae</taxon>
        <taxon>Pontibacter</taxon>
    </lineage>
</organism>
<dbReference type="OrthoDB" id="9811577at2"/>
<evidence type="ECO:0000313" key="1">
    <source>
        <dbReference type="EMBL" id="SFG86308.1"/>
    </source>
</evidence>
<dbReference type="InterPro" id="IPR036513">
    <property type="entry name" value="STAS_dom_sf"/>
</dbReference>
<keyword evidence="2" id="KW-1185">Reference proteome</keyword>
<dbReference type="Gene3D" id="3.40.50.10600">
    <property type="entry name" value="SpoIIaa-like domains"/>
    <property type="match status" value="1"/>
</dbReference>
<dbReference type="InterPro" id="IPR038396">
    <property type="entry name" value="SpoIIAA-like_sf"/>
</dbReference>
<dbReference type="SUPFAM" id="SSF52091">
    <property type="entry name" value="SpoIIaa-like"/>
    <property type="match status" value="1"/>
</dbReference>
<dbReference type="Proteomes" id="UP000198724">
    <property type="component" value="Unassembled WGS sequence"/>
</dbReference>
<sequence>MIQLLEGAKDDLVAFRISGSVDIHDYNVMLPLLQERINQHGKIRVYAEVQDVEDYSLRALWQDIKFDIRHATDFSKVAVVGDSQWIDWLTVMAKPFTSAEVKYFSFAQKQLAWDWIMGDQEV</sequence>
<gene>
    <name evidence="1" type="ORF">SAMN05421739_104112</name>
</gene>
<protein>
    <submittedName>
        <fullName evidence="1">SpoIIAA-like</fullName>
    </submittedName>
</protein>
<dbReference type="AlphaFoldDB" id="A0A1I2VAG9"/>
<dbReference type="InterPro" id="IPR021866">
    <property type="entry name" value="SpoIIAA-like"/>
</dbReference>
<dbReference type="STRING" id="1436961.SAMN05421739_104112"/>
<proteinExistence type="predicted"/>
<dbReference type="EMBL" id="FOOT01000004">
    <property type="protein sequence ID" value="SFG86308.1"/>
    <property type="molecule type" value="Genomic_DNA"/>
</dbReference>
<evidence type="ECO:0000313" key="2">
    <source>
        <dbReference type="Proteomes" id="UP000198724"/>
    </source>
</evidence>
<dbReference type="Pfam" id="PF11964">
    <property type="entry name" value="SpoIIAA-like"/>
    <property type="match status" value="1"/>
</dbReference>
<reference evidence="2" key="1">
    <citation type="submission" date="2016-10" db="EMBL/GenBank/DDBJ databases">
        <authorList>
            <person name="Varghese N."/>
            <person name="Submissions S."/>
        </authorList>
    </citation>
    <scope>NUCLEOTIDE SEQUENCE [LARGE SCALE GENOMIC DNA]</scope>
    <source>
        <strain evidence="2">LP51</strain>
    </source>
</reference>
<name>A0A1I2VAG9_9BACT</name>
<accession>A0A1I2VAG9</accession>